<dbReference type="AlphaFoldDB" id="A0A0D3JC82"/>
<keyword evidence="3" id="KW-1185">Reference proteome</keyword>
<evidence type="ECO:0000256" key="1">
    <source>
        <dbReference type="SAM" id="MobiDB-lite"/>
    </source>
</evidence>
<dbReference type="RefSeq" id="XP_005773546.1">
    <property type="nucleotide sequence ID" value="XM_005773489.1"/>
</dbReference>
<dbReference type="KEGG" id="ehx:EMIHUDRAFT_241671"/>
<proteinExistence type="predicted"/>
<name>A0A0D3JC82_EMIH1</name>
<organism evidence="2 3">
    <name type="scientific">Emiliania huxleyi (strain CCMP1516)</name>
    <dbReference type="NCBI Taxonomy" id="280463"/>
    <lineage>
        <taxon>Eukaryota</taxon>
        <taxon>Haptista</taxon>
        <taxon>Haptophyta</taxon>
        <taxon>Prymnesiophyceae</taxon>
        <taxon>Isochrysidales</taxon>
        <taxon>Noelaerhabdaceae</taxon>
        <taxon>Emiliania</taxon>
    </lineage>
</organism>
<feature type="compositionally biased region" description="Low complexity" evidence="1">
    <location>
        <begin position="1"/>
        <end position="10"/>
    </location>
</feature>
<feature type="region of interest" description="Disordered" evidence="1">
    <location>
        <begin position="1"/>
        <end position="20"/>
    </location>
</feature>
<evidence type="ECO:0000313" key="3">
    <source>
        <dbReference type="Proteomes" id="UP000013827"/>
    </source>
</evidence>
<protein>
    <submittedName>
        <fullName evidence="2">Uncharacterized protein</fullName>
    </submittedName>
</protein>
<dbReference type="GeneID" id="17266662"/>
<accession>A0A0D3JC82</accession>
<evidence type="ECO:0000313" key="2">
    <source>
        <dbReference type="EnsemblProtists" id="EOD21117"/>
    </source>
</evidence>
<dbReference type="Proteomes" id="UP000013827">
    <property type="component" value="Unassembled WGS sequence"/>
</dbReference>
<feature type="region of interest" description="Disordered" evidence="1">
    <location>
        <begin position="47"/>
        <end position="138"/>
    </location>
</feature>
<sequence length="369" mass="39811">MPKASPSKAPLPKPKKPKEVKDVALNTMRVVDYQAKLAVYEEEMAAYKAGQRRREADKVAVKRRLSAGDAEPAAKRSTPARLETPEACAAGSAEAPRAPPAEPLRRLPQVLREEKEAAAAVEPEARGDGVELLGGPRAGERGNVTRLRRCDGGAPSKEPCCCECGHTVTSREAPGQGTCDVCLEQVAAGDDIDAALALAASVAGELPAGASKRQRALYAIKMNMVAAPEREAEATKAEGAARRPTRHELAAAVAGGWSKLFAEQAGVDGMGYPWDGDWCDEDASDYDEEYLPSHREDVLFDLEDGGPWGARPRRPTAAELAPLAWPHSYWWHDRDRIVLLYMHMLDNPPDGSFLWEARVFRQGGGGGDV</sequence>
<reference evidence="3" key="1">
    <citation type="journal article" date="2013" name="Nature">
        <title>Pan genome of the phytoplankton Emiliania underpins its global distribution.</title>
        <authorList>
            <person name="Read B.A."/>
            <person name="Kegel J."/>
            <person name="Klute M.J."/>
            <person name="Kuo A."/>
            <person name="Lefebvre S.C."/>
            <person name="Maumus F."/>
            <person name="Mayer C."/>
            <person name="Miller J."/>
            <person name="Monier A."/>
            <person name="Salamov A."/>
            <person name="Young J."/>
            <person name="Aguilar M."/>
            <person name="Claverie J.M."/>
            <person name="Frickenhaus S."/>
            <person name="Gonzalez K."/>
            <person name="Herman E.K."/>
            <person name="Lin Y.C."/>
            <person name="Napier J."/>
            <person name="Ogata H."/>
            <person name="Sarno A.F."/>
            <person name="Shmutz J."/>
            <person name="Schroeder D."/>
            <person name="de Vargas C."/>
            <person name="Verret F."/>
            <person name="von Dassow P."/>
            <person name="Valentin K."/>
            <person name="Van de Peer Y."/>
            <person name="Wheeler G."/>
            <person name="Dacks J.B."/>
            <person name="Delwiche C.F."/>
            <person name="Dyhrman S.T."/>
            <person name="Glockner G."/>
            <person name="John U."/>
            <person name="Richards T."/>
            <person name="Worden A.Z."/>
            <person name="Zhang X."/>
            <person name="Grigoriev I.V."/>
            <person name="Allen A.E."/>
            <person name="Bidle K."/>
            <person name="Borodovsky M."/>
            <person name="Bowler C."/>
            <person name="Brownlee C."/>
            <person name="Cock J.M."/>
            <person name="Elias M."/>
            <person name="Gladyshev V.N."/>
            <person name="Groth M."/>
            <person name="Guda C."/>
            <person name="Hadaegh A."/>
            <person name="Iglesias-Rodriguez M.D."/>
            <person name="Jenkins J."/>
            <person name="Jones B.M."/>
            <person name="Lawson T."/>
            <person name="Leese F."/>
            <person name="Lindquist E."/>
            <person name="Lobanov A."/>
            <person name="Lomsadze A."/>
            <person name="Malik S.B."/>
            <person name="Marsh M.E."/>
            <person name="Mackinder L."/>
            <person name="Mock T."/>
            <person name="Mueller-Roeber B."/>
            <person name="Pagarete A."/>
            <person name="Parker M."/>
            <person name="Probert I."/>
            <person name="Quesneville H."/>
            <person name="Raines C."/>
            <person name="Rensing S.A."/>
            <person name="Riano-Pachon D.M."/>
            <person name="Richier S."/>
            <person name="Rokitta S."/>
            <person name="Shiraiwa Y."/>
            <person name="Soanes D.M."/>
            <person name="van der Giezen M."/>
            <person name="Wahlund T.M."/>
            <person name="Williams B."/>
            <person name="Wilson W."/>
            <person name="Wolfe G."/>
            <person name="Wurch L.L."/>
        </authorList>
    </citation>
    <scope>NUCLEOTIDE SEQUENCE</scope>
</reference>
<dbReference type="PaxDb" id="2903-EOD21117"/>
<feature type="compositionally biased region" description="Basic and acidic residues" evidence="1">
    <location>
        <begin position="111"/>
        <end position="129"/>
    </location>
</feature>
<dbReference type="EnsemblProtists" id="EOD21117">
    <property type="protein sequence ID" value="EOD21117"/>
    <property type="gene ID" value="EMIHUDRAFT_241671"/>
</dbReference>
<feature type="compositionally biased region" description="Low complexity" evidence="1">
    <location>
        <begin position="85"/>
        <end position="96"/>
    </location>
</feature>
<reference evidence="2" key="2">
    <citation type="submission" date="2024-10" db="UniProtKB">
        <authorList>
            <consortium name="EnsemblProtists"/>
        </authorList>
    </citation>
    <scope>IDENTIFICATION</scope>
</reference>
<dbReference type="HOGENOM" id="CLU_751066_0_0_1"/>